<protein>
    <recommendedName>
        <fullName evidence="12">Probable peptidoglycan glycosyltransferase FtsW</fullName>
        <ecNumber evidence="14">2.4.99.28</ecNumber>
    </recommendedName>
    <alternativeName>
        <fullName evidence="13">Cell division protein FtsW</fullName>
    </alternativeName>
    <alternativeName>
        <fullName evidence="10">Cell wall polymerase</fullName>
    </alternativeName>
    <alternativeName>
        <fullName evidence="9">Peptidoglycan polymerase</fullName>
    </alternativeName>
</protein>
<evidence type="ECO:0000256" key="5">
    <source>
        <dbReference type="ARBA" id="ARBA00022960"/>
    </source>
</evidence>
<keyword evidence="3" id="KW-0808">Transferase</keyword>
<dbReference type="GO" id="GO:0015648">
    <property type="term" value="F:lipid-linked peptidoglycan transporter activity"/>
    <property type="evidence" value="ECO:0007669"/>
    <property type="project" value="TreeGrafter"/>
</dbReference>
<dbReference type="GO" id="GO:0051301">
    <property type="term" value="P:cell division"/>
    <property type="evidence" value="ECO:0007669"/>
    <property type="project" value="InterPro"/>
</dbReference>
<evidence type="ECO:0000256" key="9">
    <source>
        <dbReference type="ARBA" id="ARBA00032370"/>
    </source>
</evidence>
<dbReference type="GO" id="GO:0009252">
    <property type="term" value="P:peptidoglycan biosynthetic process"/>
    <property type="evidence" value="ECO:0007669"/>
    <property type="project" value="UniProtKB-KW"/>
</dbReference>
<dbReference type="Proteomes" id="UP000230683">
    <property type="component" value="Unassembled WGS sequence"/>
</dbReference>
<comment type="caution">
    <text evidence="17">The sequence shown here is derived from an EMBL/GenBank/DDBJ whole genome shotgun (WGS) entry which is preliminary data.</text>
</comment>
<feature type="transmembrane region" description="Helical" evidence="16">
    <location>
        <begin position="257"/>
        <end position="276"/>
    </location>
</feature>
<evidence type="ECO:0000256" key="14">
    <source>
        <dbReference type="ARBA" id="ARBA00044770"/>
    </source>
</evidence>
<evidence type="ECO:0000256" key="4">
    <source>
        <dbReference type="ARBA" id="ARBA00022692"/>
    </source>
</evidence>
<evidence type="ECO:0000313" key="17">
    <source>
        <dbReference type="EMBL" id="PJA41332.1"/>
    </source>
</evidence>
<dbReference type="PANTHER" id="PTHR30474">
    <property type="entry name" value="CELL CYCLE PROTEIN"/>
    <property type="match status" value="1"/>
</dbReference>
<keyword evidence="2" id="KW-0328">Glycosyltransferase</keyword>
<feature type="transmembrane region" description="Helical" evidence="16">
    <location>
        <begin position="372"/>
        <end position="391"/>
    </location>
</feature>
<dbReference type="PANTHER" id="PTHR30474:SF2">
    <property type="entry name" value="PEPTIDOGLYCAN GLYCOSYLTRANSFERASE FTSW-RELATED"/>
    <property type="match status" value="1"/>
</dbReference>
<keyword evidence="5" id="KW-0133">Cell shape</keyword>
<evidence type="ECO:0000256" key="12">
    <source>
        <dbReference type="ARBA" id="ARBA00041185"/>
    </source>
</evidence>
<organism evidence="17 18">
    <name type="scientific">candidate division WWE3 bacterium CG_4_9_14_3_um_filter_34_6</name>
    <dbReference type="NCBI Taxonomy" id="1975079"/>
    <lineage>
        <taxon>Bacteria</taxon>
        <taxon>Katanobacteria</taxon>
    </lineage>
</organism>
<dbReference type="InterPro" id="IPR001182">
    <property type="entry name" value="FtsW/RodA"/>
</dbReference>
<dbReference type="PROSITE" id="PS00428">
    <property type="entry name" value="FTSW_RODA_SPOVE"/>
    <property type="match status" value="1"/>
</dbReference>
<comment type="subcellular location">
    <subcellularLocation>
        <location evidence="1">Membrane</location>
        <topology evidence="1">Multi-pass membrane protein</topology>
    </subcellularLocation>
</comment>
<feature type="transmembrane region" description="Helical" evidence="16">
    <location>
        <begin position="296"/>
        <end position="321"/>
    </location>
</feature>
<feature type="transmembrane region" description="Helical" evidence="16">
    <location>
        <begin position="61"/>
        <end position="80"/>
    </location>
</feature>
<keyword evidence="8 16" id="KW-0472">Membrane</keyword>
<evidence type="ECO:0000256" key="3">
    <source>
        <dbReference type="ARBA" id="ARBA00022679"/>
    </source>
</evidence>
<comment type="similarity">
    <text evidence="11">Belongs to the SEDS family. FtsW subfamily.</text>
</comment>
<keyword evidence="6" id="KW-0573">Peptidoglycan synthesis</keyword>
<sequence length="397" mass="43983">MVDFKNMVLNRVKLKRKISSKGNEQIDKVFLAIISIILGFGLLIVYEATVVYSDTVFGGKYHFLLLQSAWISIGIVGMVIISKLNLDWVQKISPYIFLVAILLLMFILIESPFAPSVYGAKRWFVLNPKPFPELPIIGRISFQPSEFAKLASIIFFASFLSSRKIIEEKGAKPLLKFFVLLGLVCGLILVEPDFTTAFITAVILIIMFFLSEFNLAYFMVSAPILALIAGLYAFSFEYRRERIQTLLNPESIDKMGAGYHIRQIMIALGSGGFFGLGLGHSRQKYAYLPEVMSDSIFAIIGEELGFLGTTLIVTLFCVMILRGMKISHNSNNPFGSLLSAGVIAWISIQALINLGAMSRLLPLTGVPLPLISYGGSSIIFMLWGLGFVLNVSRNGDK</sequence>
<dbReference type="Pfam" id="PF01098">
    <property type="entry name" value="FTSW_RODA_SPOVE"/>
    <property type="match status" value="1"/>
</dbReference>
<dbReference type="GO" id="GO:0005886">
    <property type="term" value="C:plasma membrane"/>
    <property type="evidence" value="ECO:0007669"/>
    <property type="project" value="TreeGrafter"/>
</dbReference>
<reference evidence="18" key="1">
    <citation type="submission" date="2017-09" db="EMBL/GenBank/DDBJ databases">
        <title>Depth-based differentiation of microbial function through sediment-hosted aquifers and enrichment of novel symbionts in the deep terrestrial subsurface.</title>
        <authorList>
            <person name="Probst A.J."/>
            <person name="Ladd B."/>
            <person name="Jarett J.K."/>
            <person name="Geller-Mcgrath D.E."/>
            <person name="Sieber C.M.K."/>
            <person name="Emerson J.B."/>
            <person name="Anantharaman K."/>
            <person name="Thomas B.C."/>
            <person name="Malmstrom R."/>
            <person name="Stieglmeier M."/>
            <person name="Klingl A."/>
            <person name="Woyke T."/>
            <person name="Ryan C.M."/>
            <person name="Banfield J.F."/>
        </authorList>
    </citation>
    <scope>NUCLEOTIDE SEQUENCE [LARGE SCALE GENOMIC DNA]</scope>
</reference>
<feature type="transmembrane region" description="Helical" evidence="16">
    <location>
        <begin position="92"/>
        <end position="109"/>
    </location>
</feature>
<dbReference type="EC" id="2.4.99.28" evidence="14"/>
<evidence type="ECO:0000256" key="8">
    <source>
        <dbReference type="ARBA" id="ARBA00023136"/>
    </source>
</evidence>
<evidence type="ECO:0000256" key="2">
    <source>
        <dbReference type="ARBA" id="ARBA00022676"/>
    </source>
</evidence>
<keyword evidence="7 16" id="KW-1133">Transmembrane helix</keyword>
<keyword evidence="4 16" id="KW-0812">Transmembrane</keyword>
<comment type="catalytic activity">
    <reaction evidence="15">
        <text>[GlcNAc-(1-&gt;4)-Mur2Ac(oyl-L-Ala-gamma-D-Glu-L-Lys-D-Ala-D-Ala)](n)-di-trans,octa-cis-undecaprenyl diphosphate + beta-D-GlcNAc-(1-&gt;4)-Mur2Ac(oyl-L-Ala-gamma-D-Glu-L-Lys-D-Ala-D-Ala)-di-trans,octa-cis-undecaprenyl diphosphate = [GlcNAc-(1-&gt;4)-Mur2Ac(oyl-L-Ala-gamma-D-Glu-L-Lys-D-Ala-D-Ala)](n+1)-di-trans,octa-cis-undecaprenyl diphosphate + di-trans,octa-cis-undecaprenyl diphosphate + H(+)</text>
        <dbReference type="Rhea" id="RHEA:23708"/>
        <dbReference type="Rhea" id="RHEA-COMP:9602"/>
        <dbReference type="Rhea" id="RHEA-COMP:9603"/>
        <dbReference type="ChEBI" id="CHEBI:15378"/>
        <dbReference type="ChEBI" id="CHEBI:58405"/>
        <dbReference type="ChEBI" id="CHEBI:60033"/>
        <dbReference type="ChEBI" id="CHEBI:78435"/>
        <dbReference type="EC" id="2.4.99.28"/>
    </reaction>
</comment>
<evidence type="ECO:0000256" key="1">
    <source>
        <dbReference type="ARBA" id="ARBA00004141"/>
    </source>
</evidence>
<dbReference type="GO" id="GO:0008360">
    <property type="term" value="P:regulation of cell shape"/>
    <property type="evidence" value="ECO:0007669"/>
    <property type="project" value="UniProtKB-KW"/>
</dbReference>
<evidence type="ECO:0000256" key="15">
    <source>
        <dbReference type="ARBA" id="ARBA00049902"/>
    </source>
</evidence>
<proteinExistence type="inferred from homology"/>
<dbReference type="AlphaFoldDB" id="A0A2M7X598"/>
<evidence type="ECO:0000256" key="10">
    <source>
        <dbReference type="ARBA" id="ARBA00033270"/>
    </source>
</evidence>
<evidence type="ECO:0000256" key="11">
    <source>
        <dbReference type="ARBA" id="ARBA00038053"/>
    </source>
</evidence>
<feature type="transmembrane region" description="Helical" evidence="16">
    <location>
        <begin position="333"/>
        <end position="352"/>
    </location>
</feature>
<feature type="transmembrane region" description="Helical" evidence="16">
    <location>
        <begin position="29"/>
        <end position="49"/>
    </location>
</feature>
<evidence type="ECO:0000256" key="7">
    <source>
        <dbReference type="ARBA" id="ARBA00022989"/>
    </source>
</evidence>
<evidence type="ECO:0000313" key="18">
    <source>
        <dbReference type="Proteomes" id="UP000230683"/>
    </source>
</evidence>
<accession>A0A2M7X598</accession>
<dbReference type="EMBL" id="PFWY01000022">
    <property type="protein sequence ID" value="PJA41332.1"/>
    <property type="molecule type" value="Genomic_DNA"/>
</dbReference>
<dbReference type="InterPro" id="IPR018365">
    <property type="entry name" value="Cell_cycle_FtsW-rel_CS"/>
</dbReference>
<name>A0A2M7X598_UNCKA</name>
<evidence type="ECO:0000256" key="13">
    <source>
        <dbReference type="ARBA" id="ARBA00041418"/>
    </source>
</evidence>
<feature type="transmembrane region" description="Helical" evidence="16">
    <location>
        <begin position="215"/>
        <end position="236"/>
    </location>
</feature>
<gene>
    <name evidence="17" type="ORF">CO178_00455</name>
</gene>
<feature type="transmembrane region" description="Helical" evidence="16">
    <location>
        <begin position="178"/>
        <end position="209"/>
    </location>
</feature>
<dbReference type="GO" id="GO:0008955">
    <property type="term" value="F:peptidoglycan glycosyltransferase activity"/>
    <property type="evidence" value="ECO:0007669"/>
    <property type="project" value="UniProtKB-EC"/>
</dbReference>
<dbReference type="GO" id="GO:0032153">
    <property type="term" value="C:cell division site"/>
    <property type="evidence" value="ECO:0007669"/>
    <property type="project" value="TreeGrafter"/>
</dbReference>
<evidence type="ECO:0000256" key="6">
    <source>
        <dbReference type="ARBA" id="ARBA00022984"/>
    </source>
</evidence>
<evidence type="ECO:0000256" key="16">
    <source>
        <dbReference type="SAM" id="Phobius"/>
    </source>
</evidence>